<dbReference type="InterPro" id="IPR002559">
    <property type="entry name" value="Transposase_11"/>
</dbReference>
<sequence length="256" mass="29182">MTDAQWAVIDPLLPDPPWLTGQGGRPEKHCRRLVVDAILYTVDNGIKWRALPADFLPWNTVYQRFSAWELTGASQRLLDVLRDRARWGTGRVAAPSAGMIDSQSQRAAPTVGCGSRGWDAAKKTQGRKRHIVVDTLGLLIAVLVTPADVHDKRAARSLLRRVRDRAGDRFSLLWADACYHGAFPGWARTTLGLTIEVVSRPRKTLFHVLPRRWVVERTLAWITGHRRCARDCERLPRHHEAHVRWAMIRITIRRFT</sequence>
<dbReference type="EMBL" id="CP023445">
    <property type="protein sequence ID" value="ATE58286.1"/>
    <property type="molecule type" value="Genomic_DNA"/>
</dbReference>
<evidence type="ECO:0000259" key="2">
    <source>
        <dbReference type="Pfam" id="PF13340"/>
    </source>
</evidence>
<dbReference type="GO" id="GO:0006313">
    <property type="term" value="P:DNA transposition"/>
    <property type="evidence" value="ECO:0007669"/>
    <property type="project" value="InterPro"/>
</dbReference>
<gene>
    <name evidence="3" type="ORF">CNX65_20795</name>
</gene>
<dbReference type="Pfam" id="PF01609">
    <property type="entry name" value="DDE_Tnp_1"/>
    <property type="match status" value="1"/>
</dbReference>
<protein>
    <submittedName>
        <fullName evidence="3">IS5/IS1182 family transposase</fullName>
    </submittedName>
</protein>
<dbReference type="InterPro" id="IPR025161">
    <property type="entry name" value="IS402-like_dom"/>
</dbReference>
<dbReference type="PANTHER" id="PTHR30007:SF0">
    <property type="entry name" value="TRANSPOSASE"/>
    <property type="match status" value="1"/>
</dbReference>
<evidence type="ECO:0000313" key="4">
    <source>
        <dbReference type="Proteomes" id="UP000218505"/>
    </source>
</evidence>
<dbReference type="Pfam" id="PF13340">
    <property type="entry name" value="DUF4096"/>
    <property type="match status" value="1"/>
</dbReference>
<reference evidence="3" key="1">
    <citation type="submission" date="2017-09" db="EMBL/GenBank/DDBJ databases">
        <title>Complete Genome Sequence of ansamitocin-producing Bacterium Actinosynnema pretiosum X47.</title>
        <authorList>
            <person name="Cao G."/>
            <person name="Zong G."/>
            <person name="Zhong C."/>
            <person name="Fu J."/>
        </authorList>
    </citation>
    <scope>NUCLEOTIDE SEQUENCE [LARGE SCALE GENOMIC DNA]</scope>
    <source>
        <strain evidence="3">X47</strain>
    </source>
</reference>
<feature type="domain" description="Transposase IS4-like" evidence="1">
    <location>
        <begin position="96"/>
        <end position="242"/>
    </location>
</feature>
<dbReference type="NCBIfam" id="NF033580">
    <property type="entry name" value="transpos_IS5_3"/>
    <property type="match status" value="1"/>
</dbReference>
<keyword evidence="4" id="KW-1185">Reference proteome</keyword>
<proteinExistence type="predicted"/>
<evidence type="ECO:0000259" key="1">
    <source>
        <dbReference type="Pfam" id="PF01609"/>
    </source>
</evidence>
<feature type="domain" description="Insertion element IS402-like" evidence="2">
    <location>
        <begin position="1"/>
        <end position="77"/>
    </location>
</feature>
<evidence type="ECO:0000313" key="3">
    <source>
        <dbReference type="EMBL" id="ATE58286.1"/>
    </source>
</evidence>
<dbReference type="KEGG" id="apre:CNX65_20795"/>
<dbReference type="GO" id="GO:0003677">
    <property type="term" value="F:DNA binding"/>
    <property type="evidence" value="ECO:0007669"/>
    <property type="project" value="InterPro"/>
</dbReference>
<accession>A0A290ZH07</accession>
<dbReference type="PANTHER" id="PTHR30007">
    <property type="entry name" value="PHP DOMAIN PROTEIN"/>
    <property type="match status" value="1"/>
</dbReference>
<name>A0A290ZH07_9PSEU</name>
<dbReference type="Proteomes" id="UP000218505">
    <property type="component" value="Chromosome"/>
</dbReference>
<dbReference type="AlphaFoldDB" id="A0A290ZH07"/>
<organism evidence="3 4">
    <name type="scientific">Actinosynnema pretiosum</name>
    <dbReference type="NCBI Taxonomy" id="42197"/>
    <lineage>
        <taxon>Bacteria</taxon>
        <taxon>Bacillati</taxon>
        <taxon>Actinomycetota</taxon>
        <taxon>Actinomycetes</taxon>
        <taxon>Pseudonocardiales</taxon>
        <taxon>Pseudonocardiaceae</taxon>
        <taxon>Actinosynnema</taxon>
    </lineage>
</organism>
<dbReference type="GO" id="GO:0004803">
    <property type="term" value="F:transposase activity"/>
    <property type="evidence" value="ECO:0007669"/>
    <property type="project" value="InterPro"/>
</dbReference>